<dbReference type="AlphaFoldDB" id="A0A0N1FJG2"/>
<evidence type="ECO:0000256" key="4">
    <source>
        <dbReference type="ARBA" id="ARBA00022741"/>
    </source>
</evidence>
<dbReference type="PANTHER" id="PTHR34139:SF1">
    <property type="entry name" value="RNASE MJ1380-RELATED"/>
    <property type="match status" value="1"/>
</dbReference>
<name>A0A0N1FJG2_9HYPH</name>
<dbReference type="InterPro" id="IPR051813">
    <property type="entry name" value="HepT_RNase_toxin"/>
</dbReference>
<sequence length="113" mass="12704">MVRDTAVVLHDILDAISLIEEAAGGHDLASFSADRFLQYGTERLLEIISEAVRHLPDDLLASRPDIAWHGIRAIGNLMRHEYFRVDPDIVWNVVSDDLPALRMVIEGFLLEQG</sequence>
<evidence type="ECO:0000256" key="1">
    <source>
        <dbReference type="ARBA" id="ARBA00022553"/>
    </source>
</evidence>
<evidence type="ECO:0008006" key="8">
    <source>
        <dbReference type="Google" id="ProtNLM"/>
    </source>
</evidence>
<evidence type="ECO:0000256" key="3">
    <source>
        <dbReference type="ARBA" id="ARBA00022722"/>
    </source>
</evidence>
<protein>
    <recommendedName>
        <fullName evidence="8">DUF86 domain-containing protein</fullName>
    </recommendedName>
</protein>
<comment type="caution">
    <text evidence="6">The sequence shown here is derived from an EMBL/GenBank/DDBJ whole genome shotgun (WGS) entry which is preliminary data.</text>
</comment>
<evidence type="ECO:0000313" key="7">
    <source>
        <dbReference type="Proteomes" id="UP000037822"/>
    </source>
</evidence>
<reference evidence="6 7" key="1">
    <citation type="submission" date="2015-07" db="EMBL/GenBank/DDBJ databases">
        <title>Whole genome sequencing of Bosea vaviloviae isolated from cave pool.</title>
        <authorList>
            <person name="Tan N.E.H."/>
            <person name="Lee Y.P."/>
            <person name="Gan H.M."/>
            <person name="Barton H."/>
            <person name="Savka M.A."/>
        </authorList>
    </citation>
    <scope>NUCLEOTIDE SEQUENCE [LARGE SCALE GENOMIC DNA]</scope>
    <source>
        <strain evidence="6 7">SD260</strain>
    </source>
</reference>
<dbReference type="GO" id="GO:0016787">
    <property type="term" value="F:hydrolase activity"/>
    <property type="evidence" value="ECO:0007669"/>
    <property type="project" value="UniProtKB-KW"/>
</dbReference>
<keyword evidence="5" id="KW-0378">Hydrolase</keyword>
<evidence type="ECO:0000256" key="5">
    <source>
        <dbReference type="ARBA" id="ARBA00022801"/>
    </source>
</evidence>
<dbReference type="OrthoDB" id="4829434at2"/>
<evidence type="ECO:0000256" key="2">
    <source>
        <dbReference type="ARBA" id="ARBA00022649"/>
    </source>
</evidence>
<dbReference type="PANTHER" id="PTHR34139">
    <property type="entry name" value="UPF0331 PROTEIN MJ0127"/>
    <property type="match status" value="1"/>
</dbReference>
<dbReference type="RefSeq" id="WP_054208569.1">
    <property type="nucleotide sequence ID" value="NZ_LGSZ01000028.1"/>
</dbReference>
<keyword evidence="7" id="KW-1185">Reference proteome</keyword>
<dbReference type="EMBL" id="LGSZ01000028">
    <property type="protein sequence ID" value="KPH81729.1"/>
    <property type="molecule type" value="Genomic_DNA"/>
</dbReference>
<keyword evidence="3" id="KW-0540">Nuclease</keyword>
<dbReference type="Pfam" id="PF01934">
    <property type="entry name" value="HepT-like"/>
    <property type="match status" value="1"/>
</dbReference>
<accession>A0A0N1FJG2</accession>
<dbReference type="InterPro" id="IPR008201">
    <property type="entry name" value="HepT-like"/>
</dbReference>
<dbReference type="GO" id="GO:0004540">
    <property type="term" value="F:RNA nuclease activity"/>
    <property type="evidence" value="ECO:0007669"/>
    <property type="project" value="InterPro"/>
</dbReference>
<keyword evidence="1" id="KW-0597">Phosphoprotein</keyword>
<keyword evidence="4" id="KW-0547">Nucleotide-binding</keyword>
<keyword evidence="2" id="KW-1277">Toxin-antitoxin system</keyword>
<evidence type="ECO:0000313" key="6">
    <source>
        <dbReference type="EMBL" id="KPH81729.1"/>
    </source>
</evidence>
<proteinExistence type="predicted"/>
<dbReference type="GO" id="GO:0110001">
    <property type="term" value="C:toxin-antitoxin complex"/>
    <property type="evidence" value="ECO:0007669"/>
    <property type="project" value="InterPro"/>
</dbReference>
<gene>
    <name evidence="6" type="ORF">AE618_08420</name>
</gene>
<dbReference type="GO" id="GO:0000166">
    <property type="term" value="F:nucleotide binding"/>
    <property type="evidence" value="ECO:0007669"/>
    <property type="project" value="UniProtKB-KW"/>
</dbReference>
<organism evidence="6 7">
    <name type="scientific">Bosea vaviloviae</name>
    <dbReference type="NCBI Taxonomy" id="1526658"/>
    <lineage>
        <taxon>Bacteria</taxon>
        <taxon>Pseudomonadati</taxon>
        <taxon>Pseudomonadota</taxon>
        <taxon>Alphaproteobacteria</taxon>
        <taxon>Hyphomicrobiales</taxon>
        <taxon>Boseaceae</taxon>
        <taxon>Bosea</taxon>
    </lineage>
</organism>
<dbReference type="Proteomes" id="UP000037822">
    <property type="component" value="Unassembled WGS sequence"/>
</dbReference>
<dbReference type="PATRIC" id="fig|1526658.3.peg.2367"/>